<organism evidence="2 3">
    <name type="scientific">Rhamnella rubrinervis</name>
    <dbReference type="NCBI Taxonomy" id="2594499"/>
    <lineage>
        <taxon>Eukaryota</taxon>
        <taxon>Viridiplantae</taxon>
        <taxon>Streptophyta</taxon>
        <taxon>Embryophyta</taxon>
        <taxon>Tracheophyta</taxon>
        <taxon>Spermatophyta</taxon>
        <taxon>Magnoliopsida</taxon>
        <taxon>eudicotyledons</taxon>
        <taxon>Gunneridae</taxon>
        <taxon>Pentapetalae</taxon>
        <taxon>rosids</taxon>
        <taxon>fabids</taxon>
        <taxon>Rosales</taxon>
        <taxon>Rhamnaceae</taxon>
        <taxon>rhamnoid group</taxon>
        <taxon>Rhamneae</taxon>
        <taxon>Rhamnella</taxon>
    </lineage>
</organism>
<protein>
    <recommendedName>
        <fullName evidence="1">Upf1 domain-containing protein</fullName>
    </recommendedName>
</protein>
<feature type="domain" description="Upf1" evidence="1">
    <location>
        <begin position="57"/>
        <end position="150"/>
    </location>
</feature>
<name>A0A8K0GQW9_9ROSA</name>
<sequence>MPLPSLLLPPFFWDGGARRGTPYPAPTTFLPVPGDGGTEAPLLYLESEMRPVPFFGLIRHGVRAKHKEVCLLKDGLLGETILDCYDCGCFNVFLLGFISAKTNVKTVKDVKCCDDAKKILRRYRKDFACKDLIREKKSICVIVEDISRLKTTAVGLLSTTAVGLLSDLGCNESTFNCGRFGAGSYRSVRGEQLFIDMRWSIQTV</sequence>
<dbReference type="EMBL" id="VOIH02000011">
    <property type="protein sequence ID" value="KAF3434051.1"/>
    <property type="molecule type" value="Genomic_DNA"/>
</dbReference>
<evidence type="ECO:0000259" key="1">
    <source>
        <dbReference type="Pfam" id="PF09416"/>
    </source>
</evidence>
<dbReference type="GO" id="GO:0003723">
    <property type="term" value="F:RNA binding"/>
    <property type="evidence" value="ECO:0007669"/>
    <property type="project" value="InterPro"/>
</dbReference>
<dbReference type="GO" id="GO:0005524">
    <property type="term" value="F:ATP binding"/>
    <property type="evidence" value="ECO:0007669"/>
    <property type="project" value="InterPro"/>
</dbReference>
<dbReference type="Pfam" id="PF09416">
    <property type="entry name" value="UPF1_Zn_bind"/>
    <property type="match status" value="1"/>
</dbReference>
<dbReference type="Proteomes" id="UP000796880">
    <property type="component" value="Unassembled WGS sequence"/>
</dbReference>
<dbReference type="GO" id="GO:0003724">
    <property type="term" value="F:RNA helicase activity"/>
    <property type="evidence" value="ECO:0007669"/>
    <property type="project" value="InterPro"/>
</dbReference>
<proteinExistence type="predicted"/>
<dbReference type="OrthoDB" id="1615036at2759"/>
<accession>A0A8K0GQW9</accession>
<keyword evidence="3" id="KW-1185">Reference proteome</keyword>
<reference evidence="2" key="1">
    <citation type="submission" date="2020-03" db="EMBL/GenBank/DDBJ databases">
        <title>A high-quality chromosome-level genome assembly of a woody plant with both climbing and erect habits, Rhamnella rubrinervis.</title>
        <authorList>
            <person name="Lu Z."/>
            <person name="Yang Y."/>
            <person name="Zhu X."/>
            <person name="Sun Y."/>
        </authorList>
    </citation>
    <scope>NUCLEOTIDE SEQUENCE</scope>
    <source>
        <strain evidence="2">BYM</strain>
        <tissue evidence="2">Leaf</tissue>
    </source>
</reference>
<dbReference type="GO" id="GO:0008270">
    <property type="term" value="F:zinc ion binding"/>
    <property type="evidence" value="ECO:0007669"/>
    <property type="project" value="InterPro"/>
</dbReference>
<evidence type="ECO:0000313" key="3">
    <source>
        <dbReference type="Proteomes" id="UP000796880"/>
    </source>
</evidence>
<dbReference type="AlphaFoldDB" id="A0A8K0GQW9"/>
<gene>
    <name evidence="2" type="ORF">FNV43_RR25154</name>
</gene>
<dbReference type="InterPro" id="IPR018999">
    <property type="entry name" value="UPF1_CH/ZBD"/>
</dbReference>
<dbReference type="GO" id="GO:0005737">
    <property type="term" value="C:cytoplasm"/>
    <property type="evidence" value="ECO:0007669"/>
    <property type="project" value="InterPro"/>
</dbReference>
<evidence type="ECO:0000313" key="2">
    <source>
        <dbReference type="EMBL" id="KAF3434051.1"/>
    </source>
</evidence>
<dbReference type="GO" id="GO:0000184">
    <property type="term" value="P:nuclear-transcribed mRNA catabolic process, nonsense-mediated decay"/>
    <property type="evidence" value="ECO:0007669"/>
    <property type="project" value="InterPro"/>
</dbReference>
<comment type="caution">
    <text evidence="2">The sequence shown here is derived from an EMBL/GenBank/DDBJ whole genome shotgun (WGS) entry which is preliminary data.</text>
</comment>